<keyword evidence="10" id="KW-1015">Disulfide bond</keyword>
<evidence type="ECO:0008006" key="20">
    <source>
        <dbReference type="Google" id="ProtNLM"/>
    </source>
</evidence>
<dbReference type="InterPro" id="IPR057244">
    <property type="entry name" value="GAIN_B"/>
</dbReference>
<evidence type="ECO:0000256" key="10">
    <source>
        <dbReference type="ARBA" id="ARBA00023157"/>
    </source>
</evidence>
<dbReference type="Pfam" id="PF02140">
    <property type="entry name" value="SUEL_Lectin"/>
    <property type="match status" value="1"/>
</dbReference>
<dbReference type="Gene3D" id="4.10.1240.10">
    <property type="entry name" value="GPCR, family 2, extracellular hormone receptor domain"/>
    <property type="match status" value="1"/>
</dbReference>
<dbReference type="GO" id="GO:0030246">
    <property type="term" value="F:carbohydrate binding"/>
    <property type="evidence" value="ECO:0007669"/>
    <property type="project" value="UniProtKB-KW"/>
</dbReference>
<dbReference type="Pfam" id="PF16489">
    <property type="entry name" value="GAIN"/>
    <property type="match status" value="1"/>
</dbReference>
<keyword evidence="4 14" id="KW-0812">Transmembrane</keyword>
<dbReference type="PRINTS" id="PR00249">
    <property type="entry name" value="GPCRSECRETIN"/>
</dbReference>
<evidence type="ECO:0000259" key="16">
    <source>
        <dbReference type="PROSITE" id="PS50228"/>
    </source>
</evidence>
<dbReference type="SMART" id="SM00303">
    <property type="entry name" value="GPS"/>
    <property type="match status" value="1"/>
</dbReference>
<keyword evidence="12" id="KW-0807">Transducer</keyword>
<keyword evidence="9 14" id="KW-0472">Membrane</keyword>
<name>A0A7R9A8C7_9CRUS</name>
<feature type="compositionally biased region" description="Polar residues" evidence="13">
    <location>
        <begin position="1150"/>
        <end position="1164"/>
    </location>
</feature>
<dbReference type="Gene3D" id="1.20.1070.10">
    <property type="entry name" value="Rhodopsin 7-helix transmembrane proteins"/>
    <property type="match status" value="1"/>
</dbReference>
<feature type="compositionally biased region" description="Pro residues" evidence="13">
    <location>
        <begin position="139"/>
        <end position="153"/>
    </location>
</feature>
<evidence type="ECO:0000256" key="3">
    <source>
        <dbReference type="ARBA" id="ARBA00022475"/>
    </source>
</evidence>
<dbReference type="InterPro" id="IPR043159">
    <property type="entry name" value="Lectin_gal-bd_sf"/>
</dbReference>
<keyword evidence="6" id="KW-0430">Lectin</keyword>
<evidence type="ECO:0000313" key="19">
    <source>
        <dbReference type="Proteomes" id="UP000677054"/>
    </source>
</evidence>
<comment type="similarity">
    <text evidence="2">Belongs to the G-protein coupled receptor 2 family. LN-TM7 subfamily.</text>
</comment>
<dbReference type="GO" id="GO:0004930">
    <property type="term" value="F:G protein-coupled receptor activity"/>
    <property type="evidence" value="ECO:0007669"/>
    <property type="project" value="UniProtKB-KW"/>
</dbReference>
<keyword evidence="8" id="KW-0297">G-protein coupled receptor</keyword>
<dbReference type="PANTHER" id="PTHR12011:SF347">
    <property type="entry name" value="FI21270P1-RELATED"/>
    <property type="match status" value="1"/>
</dbReference>
<dbReference type="InterPro" id="IPR001879">
    <property type="entry name" value="GPCR_2_extracellular_dom"/>
</dbReference>
<dbReference type="Pfam" id="PF00002">
    <property type="entry name" value="7tm_2"/>
    <property type="match status" value="1"/>
</dbReference>
<dbReference type="Gene3D" id="2.60.220.50">
    <property type="match status" value="1"/>
</dbReference>
<comment type="subcellular location">
    <subcellularLocation>
        <location evidence="1">Cell membrane</location>
        <topology evidence="1">Multi-pass membrane protein</topology>
    </subcellularLocation>
</comment>
<feature type="transmembrane region" description="Helical" evidence="14">
    <location>
        <begin position="823"/>
        <end position="846"/>
    </location>
</feature>
<dbReference type="OrthoDB" id="1100386at2759"/>
<evidence type="ECO:0000256" key="1">
    <source>
        <dbReference type="ARBA" id="ARBA00004651"/>
    </source>
</evidence>
<protein>
    <recommendedName>
        <fullName evidence="20">Latrophilin Cirl</fullName>
    </recommendedName>
</protein>
<dbReference type="SUPFAM" id="SSF81321">
    <property type="entry name" value="Family A G protein-coupled receptor-like"/>
    <property type="match status" value="1"/>
</dbReference>
<keyword evidence="3" id="KW-1003">Cell membrane</keyword>
<dbReference type="FunFam" id="1.20.1070.10:FF:000200">
    <property type="entry name" value="Adhesion G protein-coupled receptor L3"/>
    <property type="match status" value="1"/>
</dbReference>
<dbReference type="PROSITE" id="PS50261">
    <property type="entry name" value="G_PROTEIN_RECEP_F2_4"/>
    <property type="match status" value="1"/>
</dbReference>
<feature type="domain" description="G-protein coupled receptors family 2 profile 2" evidence="17">
    <location>
        <begin position="633"/>
        <end position="876"/>
    </location>
</feature>
<dbReference type="GO" id="GO:0007166">
    <property type="term" value="P:cell surface receptor signaling pathway"/>
    <property type="evidence" value="ECO:0007669"/>
    <property type="project" value="InterPro"/>
</dbReference>
<evidence type="ECO:0000313" key="18">
    <source>
        <dbReference type="EMBL" id="CAD7249345.1"/>
    </source>
</evidence>
<feature type="compositionally biased region" description="Low complexity" evidence="13">
    <location>
        <begin position="209"/>
        <end position="231"/>
    </location>
</feature>
<dbReference type="GO" id="GO:0005886">
    <property type="term" value="C:plasma membrane"/>
    <property type="evidence" value="ECO:0007669"/>
    <property type="project" value="UniProtKB-SubCell"/>
</dbReference>
<feature type="region of interest" description="Disordered" evidence="13">
    <location>
        <begin position="133"/>
        <end position="167"/>
    </location>
</feature>
<evidence type="ECO:0000256" key="2">
    <source>
        <dbReference type="ARBA" id="ARBA00010933"/>
    </source>
</evidence>
<feature type="transmembrane region" description="Helical" evidence="14">
    <location>
        <begin position="737"/>
        <end position="757"/>
    </location>
</feature>
<evidence type="ECO:0000256" key="9">
    <source>
        <dbReference type="ARBA" id="ARBA00023136"/>
    </source>
</evidence>
<dbReference type="EMBL" id="CAJPEV010002246">
    <property type="protein sequence ID" value="CAG0896252.1"/>
    <property type="molecule type" value="Genomic_DNA"/>
</dbReference>
<dbReference type="CDD" id="cd15440">
    <property type="entry name" value="7tmB2_latrophilin-like_invertebrate"/>
    <property type="match status" value="1"/>
</dbReference>
<dbReference type="Proteomes" id="UP000677054">
    <property type="component" value="Unassembled WGS sequence"/>
</dbReference>
<evidence type="ECO:0000256" key="8">
    <source>
        <dbReference type="ARBA" id="ARBA00023040"/>
    </source>
</evidence>
<evidence type="ECO:0000256" key="7">
    <source>
        <dbReference type="ARBA" id="ARBA00022989"/>
    </source>
</evidence>
<dbReference type="Gene3D" id="1.25.40.610">
    <property type="match status" value="1"/>
</dbReference>
<dbReference type="InterPro" id="IPR000922">
    <property type="entry name" value="Lectin_gal-bd_dom"/>
</dbReference>
<gene>
    <name evidence="18" type="ORF">DSTB1V02_LOCUS9143</name>
</gene>
<feature type="transmembrane region" description="Helical" evidence="14">
    <location>
        <begin position="777"/>
        <end position="802"/>
    </location>
</feature>
<evidence type="ECO:0000259" key="17">
    <source>
        <dbReference type="PROSITE" id="PS50261"/>
    </source>
</evidence>
<dbReference type="InterPro" id="IPR000203">
    <property type="entry name" value="GPS"/>
</dbReference>
<accession>A0A7R9A8C7</accession>
<keyword evidence="11" id="KW-0675">Receptor</keyword>
<evidence type="ECO:0000256" key="5">
    <source>
        <dbReference type="ARBA" id="ARBA00022729"/>
    </source>
</evidence>
<dbReference type="InterPro" id="IPR036445">
    <property type="entry name" value="GPCR_2_extracell_dom_sf"/>
</dbReference>
<dbReference type="InterPro" id="IPR046338">
    <property type="entry name" value="GAIN_dom_sf"/>
</dbReference>
<evidence type="ECO:0000256" key="6">
    <source>
        <dbReference type="ARBA" id="ARBA00022734"/>
    </source>
</evidence>
<dbReference type="FunFam" id="2.60.120.740:FF:000001">
    <property type="entry name" value="Adhesion G protein-coupled receptor L2"/>
    <property type="match status" value="1"/>
</dbReference>
<feature type="domain" description="GAIN-B" evidence="15">
    <location>
        <begin position="448"/>
        <end position="624"/>
    </location>
</feature>
<keyword evidence="7 14" id="KW-1133">Transmembrane helix</keyword>
<keyword evidence="19" id="KW-1185">Reference proteome</keyword>
<evidence type="ECO:0000256" key="14">
    <source>
        <dbReference type="SAM" id="Phobius"/>
    </source>
</evidence>
<feature type="transmembrane region" description="Helical" evidence="14">
    <location>
        <begin position="852"/>
        <end position="874"/>
    </location>
</feature>
<dbReference type="InterPro" id="IPR017981">
    <property type="entry name" value="GPCR_2-like_7TM"/>
</dbReference>
<feature type="transmembrane region" description="Helical" evidence="14">
    <location>
        <begin position="635"/>
        <end position="655"/>
    </location>
</feature>
<feature type="transmembrane region" description="Helical" evidence="14">
    <location>
        <begin position="667"/>
        <end position="688"/>
    </location>
</feature>
<keyword evidence="5" id="KW-0732">Signal</keyword>
<evidence type="ECO:0000256" key="11">
    <source>
        <dbReference type="ARBA" id="ARBA00023170"/>
    </source>
</evidence>
<dbReference type="SMART" id="SM00008">
    <property type="entry name" value="HormR"/>
    <property type="match status" value="1"/>
</dbReference>
<feature type="domain" description="SUEL-type lectin" evidence="16">
    <location>
        <begin position="39"/>
        <end position="128"/>
    </location>
</feature>
<dbReference type="AlphaFoldDB" id="A0A7R9A8C7"/>
<dbReference type="PROSITE" id="PS50228">
    <property type="entry name" value="SUEL_LECTIN"/>
    <property type="match status" value="1"/>
</dbReference>
<evidence type="ECO:0000256" key="12">
    <source>
        <dbReference type="ARBA" id="ARBA00023224"/>
    </source>
</evidence>
<dbReference type="PROSITE" id="PS50221">
    <property type="entry name" value="GAIN_B"/>
    <property type="match status" value="1"/>
</dbReference>
<reference evidence="18" key="1">
    <citation type="submission" date="2020-11" db="EMBL/GenBank/DDBJ databases">
        <authorList>
            <person name="Tran Van P."/>
        </authorList>
    </citation>
    <scope>NUCLEOTIDE SEQUENCE</scope>
</reference>
<dbReference type="Gene3D" id="2.60.120.740">
    <property type="match status" value="1"/>
</dbReference>
<evidence type="ECO:0000256" key="4">
    <source>
        <dbReference type="ARBA" id="ARBA00022692"/>
    </source>
</evidence>
<proteinExistence type="inferred from homology"/>
<evidence type="ECO:0000256" key="13">
    <source>
        <dbReference type="SAM" id="MobiDB-lite"/>
    </source>
</evidence>
<organism evidence="18">
    <name type="scientific">Darwinula stevensoni</name>
    <dbReference type="NCBI Taxonomy" id="69355"/>
    <lineage>
        <taxon>Eukaryota</taxon>
        <taxon>Metazoa</taxon>
        <taxon>Ecdysozoa</taxon>
        <taxon>Arthropoda</taxon>
        <taxon>Crustacea</taxon>
        <taxon>Oligostraca</taxon>
        <taxon>Ostracoda</taxon>
        <taxon>Podocopa</taxon>
        <taxon>Podocopida</taxon>
        <taxon>Darwinulocopina</taxon>
        <taxon>Darwinuloidea</taxon>
        <taxon>Darwinulidae</taxon>
        <taxon>Darwinula</taxon>
    </lineage>
</organism>
<dbReference type="Pfam" id="PF01825">
    <property type="entry name" value="GPS"/>
    <property type="match status" value="1"/>
</dbReference>
<dbReference type="PANTHER" id="PTHR12011">
    <property type="entry name" value="ADHESION G-PROTEIN COUPLED RECEPTOR"/>
    <property type="match status" value="1"/>
</dbReference>
<feature type="region of interest" description="Disordered" evidence="13">
    <location>
        <begin position="1150"/>
        <end position="1176"/>
    </location>
</feature>
<dbReference type="InterPro" id="IPR032471">
    <property type="entry name" value="AGRL2-4_GAIN_subdom_A"/>
</dbReference>
<dbReference type="InterPro" id="IPR000832">
    <property type="entry name" value="GPCR_2_secretin-like"/>
</dbReference>
<dbReference type="CDD" id="cd22830">
    <property type="entry name" value="Gal_Rha_Lectin_dCirl"/>
    <property type="match status" value="1"/>
</dbReference>
<feature type="transmembrane region" description="Helical" evidence="14">
    <location>
        <begin position="694"/>
        <end position="716"/>
    </location>
</feature>
<dbReference type="EMBL" id="LR901763">
    <property type="protein sequence ID" value="CAD7249345.1"/>
    <property type="molecule type" value="Genomic_DNA"/>
</dbReference>
<sequence>MKRKMGLGKEDYAVLRDPQRKEGENGVVAERSRYRTAYACEGGVLNLRCGDDHVIHLIRANYGRFSIAICNEHGRTDMSVNCMSPMSLRVLHTKCSDHEECSVSANSTLFGDPCPGTLKYLEAHYQCLPAAEATTAKSKPPPPPPWLRNPTQPPKTMGPTVSEKTTSTVMTTVLPPETKRELLLSLDQPIPTLPGLDKIEESSTTRHISQSTTWSSSTTSPSTTTVAASTTRRTEATTKKPSPAVVEEEREEGAVRPSKGDKRENNNSGGWKQVGPRDACPPKAARGLYWNWTDPGETAIQLCPGGANGYARWECLGPAWDSPHADLSDCSSIWLTNLQSRVSEGESPVIVSTDLAQVASSKSLYGGDLWTSAHLFQILAVAASEADVQMASEILSNVIRAGSEILGVRQRASWWDLPPLQRRQAGTRLLMAFESNTFALSNALEEEQSVMLIQENLALSLHALGSPQVHPVEFPSERMKELLGRKVEVHVYLPPQALQGHTSTHSGLKAPTLGFLMYETLNDILPPHKGDTPQGNESKLLNSRVVSVSLDEGRHVQLPHPVILTFQHLKKDNVSNPVCVFWDYTTSGWSEEGCRVMSWNASHTRCECDHLTHFAVLMDLHETELAPGHEMALQVITYIGCSISVVCLLASILTFRLFRSLKSDRTVIHENLCACLLLAELIFLIGIGRTEHRIACGIVAGLLHFFFLTAFAWMFFEGFQLYVMLIEVFESERSRVRWYYFLGYGIPLVIVVISAAIDPASYGTPQHCWLRTDNHFIFSFLGPVIVVLLANFAFLFMAVYVMCRHATVTAGLKEQTRLSTVGVWVRGAFALVVLLGLTWTFGFLYVNEESLVMAYVFTVFNSLQGLFIFLFTCLQNDKVKKEYRKLMKRGECLPSCCGNKPDKRNSFYVQANASSSSSTGTRGVQYHHHMPTASTTTTSSIAQHGNGNCYLAYGGTAPEHLSAMLTLKRCTSSQPGAITRNLHQNGSFSHLFPLPTPVKTHPILQDLSVKALDPRCRDCNVVGGTVGSVRSYRRQRPCVAGDGSLNLNQYSHNPVGYTLQHGHPHGLLRPHSPWNHTYSEIHVVQRDPEYAEIEHRRCESYPTDEELMRRQNSDVSRYSTRSYSYSDSRPLIPGNNILDTISCAVHSPQLNSRSSAGNVNNNAKKGTRFPSLSKMAELPTVSEHNLGTPYRV</sequence>
<feature type="region of interest" description="Disordered" evidence="13">
    <location>
        <begin position="189"/>
        <end position="279"/>
    </location>
</feature>
<feature type="compositionally biased region" description="Basic and acidic residues" evidence="13">
    <location>
        <begin position="252"/>
        <end position="265"/>
    </location>
</feature>
<dbReference type="InterPro" id="IPR048072">
    <property type="entry name" value="7tmB2_latrophilin-like"/>
</dbReference>
<evidence type="ECO:0000259" key="15">
    <source>
        <dbReference type="PROSITE" id="PS50221"/>
    </source>
</evidence>